<evidence type="ECO:0000256" key="1">
    <source>
        <dbReference type="ARBA" id="ARBA00022987"/>
    </source>
</evidence>
<reference evidence="4 5" key="1">
    <citation type="journal article" date="2013" name="Appl. Environ. Microbiol.">
        <title>Genome analysis suggests that the soil oligotrophic bacterium Agromonas oligotrophica (Bradyrhizobium oligotrophicum) is a nitrogen-fixing symbiont of Aeschynomene indica.</title>
        <authorList>
            <person name="Okubo T."/>
            <person name="Fukushima S."/>
            <person name="Itakura M."/>
            <person name="Oshima K."/>
            <person name="Longtonglang A."/>
            <person name="Teaumroong N."/>
            <person name="Mitsui H."/>
            <person name="Hattori M."/>
            <person name="Hattori R."/>
            <person name="Hattori T."/>
            <person name="Minamisawa K."/>
        </authorList>
    </citation>
    <scope>NUCLEOTIDE SEQUENCE [LARGE SCALE GENOMIC DNA]</scope>
    <source>
        <strain evidence="4 5">S58</strain>
    </source>
</reference>
<comment type="subcellular location">
    <subcellularLocation>
        <location evidence="2">Gas vesicle</location>
    </subcellularLocation>
</comment>
<dbReference type="PANTHER" id="PTHR40137">
    <property type="entry name" value="PROTEIN GVPK 1"/>
    <property type="match status" value="1"/>
</dbReference>
<dbReference type="STRING" id="1245469.S58_15010"/>
<evidence type="ECO:0000256" key="2">
    <source>
        <dbReference type="ARBA" id="ARBA00035108"/>
    </source>
</evidence>
<keyword evidence="5" id="KW-1185">Reference proteome</keyword>
<sequence length="119" mass="13063">MSASSHSEAPGLRLQLGDLDTALAAVFTDAAPNGSINLDPDKIEHDLARLVLTLIEFLRRLLELQAIRRMEANELSEDEEERVGLALMRAAAQVSRLARELGVDPRELNLQLGPLGRLL</sequence>
<dbReference type="RefSeq" id="WP_015664640.1">
    <property type="nucleotide sequence ID" value="NC_020453.1"/>
</dbReference>
<keyword evidence="1" id="KW-0304">Gas vesicle</keyword>
<dbReference type="eggNOG" id="ENOG50330IR">
    <property type="taxonomic scope" value="Bacteria"/>
</dbReference>
<dbReference type="AlphaFoldDB" id="M4Z369"/>
<dbReference type="GO" id="GO:0031411">
    <property type="term" value="C:gas vesicle"/>
    <property type="evidence" value="ECO:0007669"/>
    <property type="project" value="UniProtKB-SubCell"/>
</dbReference>
<evidence type="ECO:0000313" key="4">
    <source>
        <dbReference type="EMBL" id="BAM87509.1"/>
    </source>
</evidence>
<dbReference type="OrthoDB" id="5772958at2"/>
<dbReference type="GeneID" id="301815441"/>
<comment type="similarity">
    <text evidence="3">Belongs to the gas vesicle GvpK family.</text>
</comment>
<dbReference type="KEGG" id="aol:S58_15010"/>
<protein>
    <submittedName>
        <fullName evidence="4">Putative gas vesicle synthesis protein GvpK</fullName>
    </submittedName>
</protein>
<dbReference type="Proteomes" id="UP000011841">
    <property type="component" value="Chromosome"/>
</dbReference>
<accession>M4Z369</accession>
<proteinExistence type="inferred from homology"/>
<evidence type="ECO:0000256" key="3">
    <source>
        <dbReference type="ARBA" id="ARBA00035659"/>
    </source>
</evidence>
<dbReference type="GO" id="GO:0031412">
    <property type="term" value="P:gas vesicle organization"/>
    <property type="evidence" value="ECO:0007669"/>
    <property type="project" value="InterPro"/>
</dbReference>
<gene>
    <name evidence="4" type="primary">gvpK</name>
    <name evidence="4" type="ORF">S58_15010</name>
</gene>
<dbReference type="HOGENOM" id="CLU_150705_1_0_5"/>
<dbReference type="Pfam" id="PF05121">
    <property type="entry name" value="GvpK"/>
    <property type="match status" value="1"/>
</dbReference>
<dbReference type="PANTHER" id="PTHR40137:SF2">
    <property type="entry name" value="PROTEIN GVPK 1"/>
    <property type="match status" value="1"/>
</dbReference>
<dbReference type="InterPro" id="IPR007805">
    <property type="entry name" value="GvpK"/>
</dbReference>
<name>M4Z369_9BRAD</name>
<dbReference type="EMBL" id="AP012603">
    <property type="protein sequence ID" value="BAM87509.1"/>
    <property type="molecule type" value="Genomic_DNA"/>
</dbReference>
<organism evidence="4 5">
    <name type="scientific">Bradyrhizobium oligotrophicum S58</name>
    <dbReference type="NCBI Taxonomy" id="1245469"/>
    <lineage>
        <taxon>Bacteria</taxon>
        <taxon>Pseudomonadati</taxon>
        <taxon>Pseudomonadota</taxon>
        <taxon>Alphaproteobacteria</taxon>
        <taxon>Hyphomicrobiales</taxon>
        <taxon>Nitrobacteraceae</taxon>
        <taxon>Bradyrhizobium</taxon>
    </lineage>
</organism>
<evidence type="ECO:0000313" key="5">
    <source>
        <dbReference type="Proteomes" id="UP000011841"/>
    </source>
</evidence>
<dbReference type="PATRIC" id="fig|1245469.3.peg.1538"/>